<sequence>MHLENKDGGLTSGVLEMELHQTSAPMCAALGTPKLAGPATSNYRLQRGVNREDPSTPYPSRAAGKSCWASVDQDFDSFLTEQRTQKKGIKTSPQKKEDFKGNASARGALYPVRSNSPSSLLGPQYL</sequence>
<dbReference type="EMBL" id="AEYP01046807">
    <property type="status" value="NOT_ANNOTATED_CDS"/>
    <property type="molecule type" value="Genomic_DNA"/>
</dbReference>
<dbReference type="Ensembl" id="ENSMPUT00000017564.1">
    <property type="protein sequence ID" value="ENSMPUP00000017308.1"/>
    <property type="gene ID" value="ENSMPUG00000017418.1"/>
</dbReference>
<feature type="region of interest" description="Disordered" evidence="1">
    <location>
        <begin position="82"/>
        <end position="126"/>
    </location>
</feature>
<dbReference type="KEGG" id="mpuf:101671942"/>
<dbReference type="EMBL" id="AEYP01046809">
    <property type="status" value="NOT_ANNOTATED_CDS"/>
    <property type="molecule type" value="Genomic_DNA"/>
</dbReference>
<dbReference type="HOGENOM" id="CLU_1980929_0_0_1"/>
<dbReference type="STRING" id="9669.ENSMPUP00000017308"/>
<feature type="compositionally biased region" description="Polar residues" evidence="1">
    <location>
        <begin position="113"/>
        <end position="126"/>
    </location>
</feature>
<accession>M3Z146</accession>
<protein>
    <submittedName>
        <fullName evidence="2">Uncharacterized protein</fullName>
    </submittedName>
</protein>
<dbReference type="EMBL" id="AEYP01046813">
    <property type="status" value="NOT_ANNOTATED_CDS"/>
    <property type="molecule type" value="Genomic_DNA"/>
</dbReference>
<feature type="region of interest" description="Disordered" evidence="1">
    <location>
        <begin position="35"/>
        <end position="64"/>
    </location>
</feature>
<dbReference type="eggNOG" id="KOG2639">
    <property type="taxonomic scope" value="Eukaryota"/>
</dbReference>
<reference evidence="2" key="1">
    <citation type="submission" date="2024-06" db="UniProtKB">
        <authorList>
            <consortium name="Ensembl"/>
        </authorList>
    </citation>
    <scope>IDENTIFICATION</scope>
</reference>
<dbReference type="EMBL" id="AEYP01046812">
    <property type="status" value="NOT_ANNOTATED_CDS"/>
    <property type="molecule type" value="Genomic_DNA"/>
</dbReference>
<dbReference type="InParanoid" id="M3Z146"/>
<evidence type="ECO:0000256" key="1">
    <source>
        <dbReference type="SAM" id="MobiDB-lite"/>
    </source>
</evidence>
<dbReference type="EMBL" id="AEYP01046810">
    <property type="status" value="NOT_ANNOTATED_CDS"/>
    <property type="molecule type" value="Genomic_DNA"/>
</dbReference>
<evidence type="ECO:0000313" key="2">
    <source>
        <dbReference type="Ensembl" id="ENSMPUP00000017308.1"/>
    </source>
</evidence>
<dbReference type="EMBL" id="AEYP01046814">
    <property type="status" value="NOT_ANNOTATED_CDS"/>
    <property type="molecule type" value="Genomic_DNA"/>
</dbReference>
<proteinExistence type="predicted"/>
<dbReference type="EMBL" id="AEYP01046808">
    <property type="status" value="NOT_ANNOTATED_CDS"/>
    <property type="molecule type" value="Genomic_DNA"/>
</dbReference>
<dbReference type="EMBL" id="AEYP01046811">
    <property type="status" value="NOT_ANNOTATED_CDS"/>
    <property type="molecule type" value="Genomic_DNA"/>
</dbReference>
<organism evidence="2">
    <name type="scientific">Mustela putorius furo</name>
    <name type="common">European domestic ferret</name>
    <name type="synonym">Mustela furo</name>
    <dbReference type="NCBI Taxonomy" id="9669"/>
    <lineage>
        <taxon>Eukaryota</taxon>
        <taxon>Metazoa</taxon>
        <taxon>Chordata</taxon>
        <taxon>Craniata</taxon>
        <taxon>Vertebrata</taxon>
        <taxon>Euteleostomi</taxon>
        <taxon>Mammalia</taxon>
        <taxon>Eutheria</taxon>
        <taxon>Laurasiatheria</taxon>
        <taxon>Carnivora</taxon>
        <taxon>Caniformia</taxon>
        <taxon>Musteloidea</taxon>
        <taxon>Mustelidae</taxon>
        <taxon>Mustelinae</taxon>
        <taxon>Mustela</taxon>
    </lineage>
</organism>
<dbReference type="AlphaFoldDB" id="M3Z146"/>
<name>M3Z146_MUSPF</name>
<dbReference type="GeneTree" id="ENSGT00940000173207"/>